<reference evidence="10 11" key="1">
    <citation type="journal article" date="2015" name="Genome Biol. Evol.">
        <title>Phylogenomic analyses indicate that early fungi evolved digesting cell walls of algal ancestors of land plants.</title>
        <authorList>
            <person name="Chang Y."/>
            <person name="Wang S."/>
            <person name="Sekimoto S."/>
            <person name="Aerts A.L."/>
            <person name="Choi C."/>
            <person name="Clum A."/>
            <person name="LaButti K.M."/>
            <person name="Lindquist E.A."/>
            <person name="Yee Ngan C."/>
            <person name="Ohm R.A."/>
            <person name="Salamov A.A."/>
            <person name="Grigoriev I.V."/>
            <person name="Spatafora J.W."/>
            <person name="Berbee M.L."/>
        </authorList>
    </citation>
    <scope>NUCLEOTIDE SEQUENCE [LARGE SCALE GENOMIC DNA]</scope>
    <source>
        <strain evidence="10 11">NRRL 28638</strain>
    </source>
</reference>
<dbReference type="OMA" id="WIQREKW"/>
<feature type="coiled-coil region" evidence="8">
    <location>
        <begin position="863"/>
        <end position="897"/>
    </location>
</feature>
<dbReference type="GO" id="GO:0008270">
    <property type="term" value="F:zinc ion binding"/>
    <property type="evidence" value="ECO:0007669"/>
    <property type="project" value="UniProtKB-KW"/>
</dbReference>
<evidence type="ECO:0000256" key="5">
    <source>
        <dbReference type="ARBA" id="ARBA00023136"/>
    </source>
</evidence>
<keyword evidence="11" id="KW-1185">Reference proteome</keyword>
<dbReference type="GO" id="GO:0030897">
    <property type="term" value="C:HOPS complex"/>
    <property type="evidence" value="ECO:0007669"/>
    <property type="project" value="TreeGrafter"/>
</dbReference>
<comment type="subcellular location">
    <subcellularLocation>
        <location evidence="6">Endomembrane system</location>
        <topology evidence="6">Peripheral membrane protein</topology>
        <orientation evidence="6">Cytoplasmic side</orientation>
    </subcellularLocation>
</comment>
<dbReference type="EMBL" id="KQ964635">
    <property type="protein sequence ID" value="KXN67458.1"/>
    <property type="molecule type" value="Genomic_DNA"/>
</dbReference>
<feature type="repeat" description="CHCR" evidence="7">
    <location>
        <begin position="671"/>
        <end position="833"/>
    </location>
</feature>
<name>A0A137NXQ7_CONC2</name>
<dbReference type="GO" id="GO:0048284">
    <property type="term" value="P:organelle fusion"/>
    <property type="evidence" value="ECO:0007669"/>
    <property type="project" value="TreeGrafter"/>
</dbReference>
<sequence>MANNLTQQNNFTLWSDHIAPSTNQNNLYSNSQTQDSQAQANGLNPIIEEVKTSETDVFALDLVQFEPPDEIITCSVSNNILCLGLKNSKILLIDLLRADDVLELALPRGTASFKSFLDPTGEHLFISTEEGNNYYYHKFLGQFKPLNKLSGVQISSVAWDKTVPDGASYTGAILLGTKDGKIYEASINPSEDHFKSKEDKWLNLVYTLSEPSPISGLHVEAFPATPNQSLVLFSTLTRLYQFIGPTAASSAQFKLKLGHSDEGKFQSLFKLYETNPSFQEIPGQLTHSQMICLAPFGDKDTRSLCDSFVWMTGSGLYFGDLVFGSQEPGDSVVDNVKLTAYPDNKTPTSIGMTQFHFLLLYSDRIMALSRLNQKLVYNQMIPKKRTASSNAQAAIELTIDAASKTYWIHTPSSIFELIASQEDRNVWSFYLEMKQFDDALIYAKTIPQKNQILVAQADHYFSTGRYQLAAKSYGTSIAPLEEVSLKFLEKQENDALRTYLTYKLEKFKKKDTIQLTLVSMWLIELYLSRIGELEDLAAAAIDMEARQAKPPVHPSIDEVMESESKSSQYLVEEGDLLVEEFRAFLGKWYKVFDIKTAYQLLNSHGRNQEVLHLAAAAGDHLKVIHHHLLHNNYDQALSALSKLEDPKLIYKFSPAIIEHCPTNLVTLWMRHPKLEPRLLIPALLKYKGPNSHENSEGGNTNQAIRYLQYVVTKLHSKDSIVHNFLLTLLVRQSESVEDESQLIQFLTVDSSVRFYSLDYALRLCSQHKRSQAKGIVYGLLGLYPEAVDLALSLDDLQLAKIAADKAESHPELRKELWLKIAKYVIVNQGKIKEAITLLGECELLKIEDLLPYFPDFVLIDDFKEEICNALEEYSINIDDLKSEMDETTLSAQTIRQNLQLHKSKFNLISPQEACNLCFTPVLTRQFYLFPCHHSFHSDCLVKKVSSQFSQKEKKRLSELQSQLSKEVSLLRSDMSKRHSLPPSNNYAGVLTQANGNGGVDRKDRLEGLKNEFDELIAQECPLCGDMMIRSIGVPFIQDGQTNEDWSI</sequence>
<dbReference type="AlphaFoldDB" id="A0A137NXQ7"/>
<evidence type="ECO:0000256" key="6">
    <source>
        <dbReference type="ARBA" id="ARBA00029433"/>
    </source>
</evidence>
<keyword evidence="3" id="KW-0863">Zinc-finger</keyword>
<dbReference type="SUPFAM" id="SSF57850">
    <property type="entry name" value="RING/U-box"/>
    <property type="match status" value="1"/>
</dbReference>
<dbReference type="GO" id="GO:0007032">
    <property type="term" value="P:endosome organization"/>
    <property type="evidence" value="ECO:0007669"/>
    <property type="project" value="TreeGrafter"/>
</dbReference>
<evidence type="ECO:0000256" key="3">
    <source>
        <dbReference type="ARBA" id="ARBA00022771"/>
    </source>
</evidence>
<evidence type="ECO:0000313" key="11">
    <source>
        <dbReference type="Proteomes" id="UP000070444"/>
    </source>
</evidence>
<dbReference type="OrthoDB" id="1845386at2759"/>
<dbReference type="GO" id="GO:0006886">
    <property type="term" value="P:intracellular protein transport"/>
    <property type="evidence" value="ECO:0007669"/>
    <property type="project" value="UniProtKB-UniRule"/>
</dbReference>
<keyword evidence="5" id="KW-0472">Membrane</keyword>
<evidence type="ECO:0000256" key="1">
    <source>
        <dbReference type="ARBA" id="ARBA00010454"/>
    </source>
</evidence>
<dbReference type="InterPro" id="IPR058919">
    <property type="entry name" value="Pep3/Vps18_RING_C"/>
</dbReference>
<dbReference type="PROSITE" id="PS50236">
    <property type="entry name" value="CHCR"/>
    <property type="match status" value="1"/>
</dbReference>
<keyword evidence="2" id="KW-0479">Metal-binding</keyword>
<dbReference type="CDD" id="cd16462">
    <property type="entry name" value="RING-H2_Pep3p-like"/>
    <property type="match status" value="1"/>
</dbReference>
<protein>
    <recommendedName>
        <fullName evidence="9">RING-type domain-containing protein</fullName>
    </recommendedName>
</protein>
<feature type="domain" description="RING-type" evidence="9">
    <location>
        <begin position="914"/>
        <end position="1023"/>
    </location>
</feature>
<dbReference type="InterPro" id="IPR000547">
    <property type="entry name" value="Clathrin_H-chain/VPS_repeat"/>
</dbReference>
<dbReference type="Pfam" id="PF26148">
    <property type="entry name" value="VPS18_RING_C"/>
    <property type="match status" value="1"/>
</dbReference>
<organism evidence="10 11">
    <name type="scientific">Conidiobolus coronatus (strain ATCC 28846 / CBS 209.66 / NRRL 28638)</name>
    <name type="common">Delacroixia coronata</name>
    <dbReference type="NCBI Taxonomy" id="796925"/>
    <lineage>
        <taxon>Eukaryota</taxon>
        <taxon>Fungi</taxon>
        <taxon>Fungi incertae sedis</taxon>
        <taxon>Zoopagomycota</taxon>
        <taxon>Entomophthoromycotina</taxon>
        <taxon>Entomophthoromycetes</taxon>
        <taxon>Entomophthorales</taxon>
        <taxon>Ancylistaceae</taxon>
        <taxon>Conidiobolus</taxon>
    </lineage>
</organism>
<dbReference type="GO" id="GO:0030674">
    <property type="term" value="F:protein-macromolecule adaptor activity"/>
    <property type="evidence" value="ECO:0007669"/>
    <property type="project" value="TreeGrafter"/>
</dbReference>
<evidence type="ECO:0000256" key="7">
    <source>
        <dbReference type="PROSITE-ProRule" id="PRU01006"/>
    </source>
</evidence>
<dbReference type="SMART" id="SM00184">
    <property type="entry name" value="RING"/>
    <property type="match status" value="1"/>
</dbReference>
<keyword evidence="4" id="KW-0862">Zinc</keyword>
<dbReference type="PANTHER" id="PTHR23323">
    <property type="entry name" value="VACUOLAR PROTEIN SORTING-ASSOCIATED PROTEIN"/>
    <property type="match status" value="1"/>
</dbReference>
<dbReference type="Pfam" id="PF05131">
    <property type="entry name" value="Pep3_Vps18"/>
    <property type="match status" value="1"/>
</dbReference>
<evidence type="ECO:0000259" key="9">
    <source>
        <dbReference type="SMART" id="SM00184"/>
    </source>
</evidence>
<dbReference type="GO" id="GO:0005768">
    <property type="term" value="C:endosome"/>
    <property type="evidence" value="ECO:0007669"/>
    <property type="project" value="TreeGrafter"/>
</dbReference>
<dbReference type="InterPro" id="IPR001841">
    <property type="entry name" value="Znf_RING"/>
</dbReference>
<proteinExistence type="inferred from homology"/>
<accession>A0A137NXQ7</accession>
<evidence type="ECO:0000313" key="10">
    <source>
        <dbReference type="EMBL" id="KXN67458.1"/>
    </source>
</evidence>
<evidence type="ECO:0000256" key="4">
    <source>
        <dbReference type="ARBA" id="ARBA00022833"/>
    </source>
</evidence>
<keyword evidence="8" id="KW-0175">Coiled coil</keyword>
<evidence type="ECO:0000256" key="8">
    <source>
        <dbReference type="SAM" id="Coils"/>
    </source>
</evidence>
<dbReference type="Proteomes" id="UP000070444">
    <property type="component" value="Unassembled WGS sequence"/>
</dbReference>
<gene>
    <name evidence="10" type="ORF">CONCODRAFT_61012</name>
</gene>
<dbReference type="GO" id="GO:0007033">
    <property type="term" value="P:vacuole organization"/>
    <property type="evidence" value="ECO:0007669"/>
    <property type="project" value="TreeGrafter"/>
</dbReference>
<dbReference type="PANTHER" id="PTHR23323:SF26">
    <property type="entry name" value="VACUOLAR PROTEIN SORTING-ASSOCIATED PROTEIN 18 HOMOLOG"/>
    <property type="match status" value="1"/>
</dbReference>
<dbReference type="InterPro" id="IPR007810">
    <property type="entry name" value="Pep3/Vps18_beta-prop"/>
</dbReference>
<comment type="similarity">
    <text evidence="1">Belongs to the VPS18 family.</text>
</comment>
<evidence type="ECO:0000256" key="2">
    <source>
        <dbReference type="ARBA" id="ARBA00022723"/>
    </source>
</evidence>
<dbReference type="STRING" id="796925.A0A137NXQ7"/>
<dbReference type="GO" id="GO:0006904">
    <property type="term" value="P:vesicle docking involved in exocytosis"/>
    <property type="evidence" value="ECO:0007669"/>
    <property type="project" value="TreeGrafter"/>
</dbReference>